<dbReference type="Proteomes" id="UP000694844">
    <property type="component" value="Chromosome 2"/>
</dbReference>
<evidence type="ECO:0000256" key="2">
    <source>
        <dbReference type="SAM" id="Phobius"/>
    </source>
</evidence>
<dbReference type="PROSITE" id="PS50835">
    <property type="entry name" value="IG_LIKE"/>
    <property type="match status" value="1"/>
</dbReference>
<evidence type="ECO:0000313" key="11">
    <source>
        <dbReference type="RefSeq" id="XP_022314859.1"/>
    </source>
</evidence>
<dbReference type="OrthoDB" id="6147633at2759"/>
<feature type="domain" description="Fibronectin type-III" evidence="4">
    <location>
        <begin position="227"/>
        <end position="323"/>
    </location>
</feature>
<dbReference type="InterPro" id="IPR036116">
    <property type="entry name" value="FN3_sf"/>
</dbReference>
<dbReference type="CDD" id="cd00063">
    <property type="entry name" value="FN3"/>
    <property type="match status" value="2"/>
</dbReference>
<dbReference type="SUPFAM" id="SSF48726">
    <property type="entry name" value="Immunoglobulin"/>
    <property type="match status" value="1"/>
</dbReference>
<dbReference type="RefSeq" id="XP_022314861.1">
    <property type="nucleotide sequence ID" value="XM_022459153.1"/>
</dbReference>
<dbReference type="RefSeq" id="XP_022314856.1">
    <property type="nucleotide sequence ID" value="XM_022459148.1"/>
</dbReference>
<feature type="transmembrane region" description="Helical" evidence="2">
    <location>
        <begin position="654"/>
        <end position="676"/>
    </location>
</feature>
<dbReference type="RefSeq" id="XP_022314854.1">
    <property type="nucleotide sequence ID" value="XM_022459146.1"/>
</dbReference>
<dbReference type="RefSeq" id="XP_022314860.1">
    <property type="nucleotide sequence ID" value="XM_022459152.1"/>
</dbReference>
<dbReference type="InterPro" id="IPR003599">
    <property type="entry name" value="Ig_sub"/>
</dbReference>
<feature type="domain" description="Fibronectin type-III" evidence="4">
    <location>
        <begin position="549"/>
        <end position="647"/>
    </location>
</feature>
<evidence type="ECO:0000313" key="10">
    <source>
        <dbReference type="RefSeq" id="XP_022314858.1"/>
    </source>
</evidence>
<evidence type="ECO:0000313" key="12">
    <source>
        <dbReference type="RefSeq" id="XP_022314860.1"/>
    </source>
</evidence>
<gene>
    <name evidence="6 7 8 9 10 11 12 13" type="primary">LOC111119209</name>
</gene>
<dbReference type="Gene3D" id="2.60.40.10">
    <property type="entry name" value="Immunoglobulins"/>
    <property type="match status" value="5"/>
</dbReference>
<protein>
    <submittedName>
        <fullName evidence="6 7">Uncharacterized protein LOC111119209 isoform X1</fullName>
    </submittedName>
</protein>
<dbReference type="InterPro" id="IPR036179">
    <property type="entry name" value="Ig-like_dom_sf"/>
</dbReference>
<feature type="domain" description="Ig-like" evidence="3">
    <location>
        <begin position="19"/>
        <end position="118"/>
    </location>
</feature>
<dbReference type="SMART" id="SM00409">
    <property type="entry name" value="IG"/>
    <property type="match status" value="1"/>
</dbReference>
<evidence type="ECO:0000313" key="5">
    <source>
        <dbReference type="Proteomes" id="UP000694844"/>
    </source>
</evidence>
<evidence type="ECO:0000313" key="13">
    <source>
        <dbReference type="RefSeq" id="XP_022314861.1"/>
    </source>
</evidence>
<dbReference type="RefSeq" id="XP_022314857.1">
    <property type="nucleotide sequence ID" value="XM_022459149.1"/>
</dbReference>
<dbReference type="RefSeq" id="XP_022314858.1">
    <property type="nucleotide sequence ID" value="XM_022459150.1"/>
</dbReference>
<dbReference type="KEGG" id="cvn:111119209"/>
<evidence type="ECO:0000313" key="7">
    <source>
        <dbReference type="RefSeq" id="XP_022314855.1"/>
    </source>
</evidence>
<dbReference type="SUPFAM" id="SSF49265">
    <property type="entry name" value="Fibronectin type III"/>
    <property type="match status" value="3"/>
</dbReference>
<dbReference type="SMART" id="SM00060">
    <property type="entry name" value="FN3"/>
    <property type="match status" value="3"/>
</dbReference>
<sequence>MLKLSGICVVCLFYFWMQPILSFMFQNGVVVPNDPYVFIGDELVLSCNLTKPLDEDSRSMYFTRNRNERIPSRFVTIVNSRSIKLRMPILSPEDSGNYVCKINKTNGAVGLIGMQEVTVEYKPQKVDKKDINCRVFNWETMNCTWKLGVDYIHLKDIKVELVWAVASDNKQYDCPNQTQTSCVWYSDNSRDRLRWNMPYSMGILVTNVKEGIPHITTFKQDTESIVQPDTVSAVRISPNSTCLNVQWEHSDQKSRKVFQVQYKSEWMPTAEVFETEEKSAVVCNLQPYTWYTVGIRARPLTSRGLETGFWSDSVADMQLTKEDVPSGAPEVSYGSFAEYPCGFRYCRKVIVYWKPVKRDQSNGQIVSYHTTLLDLRTGVPIPSSNGNVTNQEFSLDVNHAYQVQIRAATKVGASQHAAHVYIPEHSQEPIHPGDFLVEQSYSDQNSEQIDISWTHPFTPSPAHQVRSYTVYWCRGAHLIQICQEPIDWKVMHPNSTQISMKVERRSVPNMLFGLSVEVSPSRSSSRNWTSSGIKWNTCIYKKNGRPLIAPKNFRLYEMDTSVKVEWDSFLCHESDGYIRRFILHFCLAETQGNCSGGTTNISIGGRDYSVVVQELEPGSSYRFWMTPEAEGGPGPSTEPLYTTIPISDMQTEEIVGIILAVLVVFALTLCGIVFCIRRCYHTVKSNLQPYDIVIPNVQPPPRTCQPSVQHSSYADVSKASSMVLYKLGGGVSKQSQQPCDLYEFDFPVPCIPPKPPSPNSKQREEIDDDDDDDDDSIYAKINEPDSHPSSPGEGAATVPLLNTNNNDSEVKTQAFEDKVSLFKNNVYLADSFRNGVMNSAETLLCRLHPSHIAMYSCSGGKLLPSVKDMTPEDVNRIFKNRTIDTAVLAGCSPYDCVDVTGKAYSEKDYCTKSETIGSKNGANKTGSLYLTNDLSGSHGGQQNHVTKGPKDNYNIQMTLDRRKASESYTENNTPFCVNNSSLHNERYIIKSGEDLEKSDLQNNQTYPVTSYCKADPMYFGDPNVTNDLNLSFPRSGASGYVDSNQYNIQSGIAPACDYITTSASERLTKAPERAGNQVEVVLGTRPVSEVVSVPPHFYGSLSLLDDEGEVTEL</sequence>
<keyword evidence="2" id="KW-1133">Transmembrane helix</keyword>
<keyword evidence="2" id="KW-0812">Transmembrane</keyword>
<evidence type="ECO:0000259" key="3">
    <source>
        <dbReference type="PROSITE" id="PS50835"/>
    </source>
</evidence>
<dbReference type="GeneID" id="111119209"/>
<organism evidence="5 11">
    <name type="scientific">Crassostrea virginica</name>
    <name type="common">Eastern oyster</name>
    <dbReference type="NCBI Taxonomy" id="6565"/>
    <lineage>
        <taxon>Eukaryota</taxon>
        <taxon>Metazoa</taxon>
        <taxon>Spiralia</taxon>
        <taxon>Lophotrochozoa</taxon>
        <taxon>Mollusca</taxon>
        <taxon>Bivalvia</taxon>
        <taxon>Autobranchia</taxon>
        <taxon>Pteriomorphia</taxon>
        <taxon>Ostreida</taxon>
        <taxon>Ostreoidea</taxon>
        <taxon>Ostreidae</taxon>
        <taxon>Crassostrea</taxon>
    </lineage>
</organism>
<dbReference type="InterPro" id="IPR013783">
    <property type="entry name" value="Ig-like_fold"/>
</dbReference>
<evidence type="ECO:0000313" key="6">
    <source>
        <dbReference type="RefSeq" id="XP_022314854.1"/>
    </source>
</evidence>
<evidence type="ECO:0000313" key="8">
    <source>
        <dbReference type="RefSeq" id="XP_022314856.1"/>
    </source>
</evidence>
<dbReference type="PROSITE" id="PS50853">
    <property type="entry name" value="FN3"/>
    <property type="match status" value="2"/>
</dbReference>
<dbReference type="InterPro" id="IPR003961">
    <property type="entry name" value="FN3_dom"/>
</dbReference>
<reference evidence="6 7" key="1">
    <citation type="submission" date="2025-04" db="UniProtKB">
        <authorList>
            <consortium name="RefSeq"/>
        </authorList>
    </citation>
    <scope>IDENTIFICATION</scope>
    <source>
        <tissue evidence="6 7">Whole sample</tissue>
    </source>
</reference>
<evidence type="ECO:0000256" key="1">
    <source>
        <dbReference type="SAM" id="MobiDB-lite"/>
    </source>
</evidence>
<evidence type="ECO:0000259" key="4">
    <source>
        <dbReference type="PROSITE" id="PS50853"/>
    </source>
</evidence>
<proteinExistence type="predicted"/>
<dbReference type="AlphaFoldDB" id="A0A8B8CI42"/>
<keyword evidence="5" id="KW-1185">Reference proteome</keyword>
<keyword evidence="2" id="KW-0472">Membrane</keyword>
<feature type="compositionally biased region" description="Acidic residues" evidence="1">
    <location>
        <begin position="765"/>
        <end position="776"/>
    </location>
</feature>
<dbReference type="InterPro" id="IPR007110">
    <property type="entry name" value="Ig-like_dom"/>
</dbReference>
<name>A0A8B8CI42_CRAVI</name>
<dbReference type="RefSeq" id="XP_022314855.1">
    <property type="nucleotide sequence ID" value="XM_022459147.1"/>
</dbReference>
<feature type="region of interest" description="Disordered" evidence="1">
    <location>
        <begin position="753"/>
        <end position="805"/>
    </location>
</feature>
<accession>A0A8B8CI42</accession>
<dbReference type="RefSeq" id="XP_022314859.1">
    <property type="nucleotide sequence ID" value="XM_022459151.1"/>
</dbReference>
<evidence type="ECO:0000313" key="9">
    <source>
        <dbReference type="RefSeq" id="XP_022314857.1"/>
    </source>
</evidence>